<dbReference type="AlphaFoldDB" id="A0AAV5ILL6"/>
<evidence type="ECO:0000256" key="1">
    <source>
        <dbReference type="SAM" id="MobiDB-lite"/>
    </source>
</evidence>
<feature type="compositionally biased region" description="Acidic residues" evidence="1">
    <location>
        <begin position="158"/>
        <end position="170"/>
    </location>
</feature>
<dbReference type="InterPro" id="IPR024752">
    <property type="entry name" value="Myb/SANT-like_dom"/>
</dbReference>
<protein>
    <recommendedName>
        <fullName evidence="2">Myb/SANT-like domain-containing protein</fullName>
    </recommendedName>
</protein>
<dbReference type="EMBL" id="BPVZ01000014">
    <property type="protein sequence ID" value="GKU99576.1"/>
    <property type="molecule type" value="Genomic_DNA"/>
</dbReference>
<dbReference type="PANTHER" id="PTHR47851">
    <property type="entry name" value="OS06G0588700 PROTEIN-RELATED"/>
    <property type="match status" value="1"/>
</dbReference>
<reference evidence="3 4" key="1">
    <citation type="journal article" date="2021" name="Commun. Biol.">
        <title>The genome of Shorea leprosula (Dipterocarpaceae) highlights the ecological relevance of drought in aseasonal tropical rainforests.</title>
        <authorList>
            <person name="Ng K.K.S."/>
            <person name="Kobayashi M.J."/>
            <person name="Fawcett J.A."/>
            <person name="Hatakeyama M."/>
            <person name="Paape T."/>
            <person name="Ng C.H."/>
            <person name="Ang C.C."/>
            <person name="Tnah L.H."/>
            <person name="Lee C.T."/>
            <person name="Nishiyama T."/>
            <person name="Sese J."/>
            <person name="O'Brien M.J."/>
            <person name="Copetti D."/>
            <person name="Mohd Noor M.I."/>
            <person name="Ong R.C."/>
            <person name="Putra M."/>
            <person name="Sireger I.Z."/>
            <person name="Indrioko S."/>
            <person name="Kosugi Y."/>
            <person name="Izuno A."/>
            <person name="Isagi Y."/>
            <person name="Lee S.L."/>
            <person name="Shimizu K.K."/>
        </authorList>
    </citation>
    <scope>NUCLEOTIDE SEQUENCE [LARGE SCALE GENOMIC DNA]</scope>
    <source>
        <strain evidence="3">214</strain>
    </source>
</reference>
<keyword evidence="4" id="KW-1185">Reference proteome</keyword>
<dbReference type="Proteomes" id="UP001054252">
    <property type="component" value="Unassembled WGS sequence"/>
</dbReference>
<accession>A0AAV5ILL6</accession>
<dbReference type="PANTHER" id="PTHR47851:SF1">
    <property type="entry name" value="OS06G0588700 PROTEIN"/>
    <property type="match status" value="1"/>
</dbReference>
<evidence type="ECO:0000313" key="3">
    <source>
        <dbReference type="EMBL" id="GKU99576.1"/>
    </source>
</evidence>
<evidence type="ECO:0000313" key="4">
    <source>
        <dbReference type="Proteomes" id="UP001054252"/>
    </source>
</evidence>
<dbReference type="Pfam" id="PF12776">
    <property type="entry name" value="Myb_DNA-bind_3"/>
    <property type="match status" value="1"/>
</dbReference>
<gene>
    <name evidence="3" type="ORF">SLEP1_g12403</name>
</gene>
<feature type="domain" description="Myb/SANT-like" evidence="2">
    <location>
        <begin position="15"/>
        <end position="108"/>
    </location>
</feature>
<feature type="region of interest" description="Disordered" evidence="1">
    <location>
        <begin position="158"/>
        <end position="177"/>
    </location>
</feature>
<proteinExistence type="predicted"/>
<feature type="region of interest" description="Disordered" evidence="1">
    <location>
        <begin position="225"/>
        <end position="268"/>
    </location>
</feature>
<organism evidence="3 4">
    <name type="scientific">Rubroshorea leprosula</name>
    <dbReference type="NCBI Taxonomy" id="152421"/>
    <lineage>
        <taxon>Eukaryota</taxon>
        <taxon>Viridiplantae</taxon>
        <taxon>Streptophyta</taxon>
        <taxon>Embryophyta</taxon>
        <taxon>Tracheophyta</taxon>
        <taxon>Spermatophyta</taxon>
        <taxon>Magnoliopsida</taxon>
        <taxon>eudicotyledons</taxon>
        <taxon>Gunneridae</taxon>
        <taxon>Pentapetalae</taxon>
        <taxon>rosids</taxon>
        <taxon>malvids</taxon>
        <taxon>Malvales</taxon>
        <taxon>Dipterocarpaceae</taxon>
        <taxon>Rubroshorea</taxon>
    </lineage>
</organism>
<evidence type="ECO:0000259" key="2">
    <source>
        <dbReference type="Pfam" id="PF12776"/>
    </source>
</evidence>
<name>A0AAV5ILL6_9ROSI</name>
<sequence length="380" mass="42711">MGGPSNSKDKKKKAKWDARATRIFCDVCVEEVAARNRPCNTFNRTGWANVIAKFNERANRNYSYKQLRNRWDGLKKDWILWKQLLSQATGLGLNQKGTIDASHEWWAAMKKENPNYTKFEEVGLENPKEMEIMFSKAAATGEIALTPAADNLFPEQDAVDLDEGSGDSDDVNSIPTQSQPIISNEKREKTTIDCSIPGTEKQVTPSADNHFPEQDLGVQGAIDLDERSNDSDDMNYIPTQNQPIRSNGKRKKTVPNCSIPGTEKQVQKGKGKKAKMWAAIYMQRQLNHFCDAVESYNSHASLTESSKKNYDSPGSSIADCMGILKNLPGVEVGGELYMLGTRLFIKRDYREMFACIPTADVKLSWLKQELRREVGSAKKR</sequence>
<comment type="caution">
    <text evidence="3">The sequence shown here is derived from an EMBL/GenBank/DDBJ whole genome shotgun (WGS) entry which is preliminary data.</text>
</comment>